<keyword evidence="1" id="KW-1185">Reference proteome</keyword>
<name>A0A1I7ZGP3_9BILA</name>
<sequence length="92" mass="10427">MARWLGTGTAAKAGNRYHIPIPSFAQYNIVIHTHSALFSGTDSDISLNFGYVSKSKFIYAYYTWITNPIERGGMNTSVERNTKRLTNQIHQE</sequence>
<reference evidence="2" key="1">
    <citation type="submission" date="2016-11" db="UniProtKB">
        <authorList>
            <consortium name="WormBaseParasite"/>
        </authorList>
    </citation>
    <scope>IDENTIFICATION</scope>
</reference>
<dbReference type="AlphaFoldDB" id="A0A1I7ZGP3"/>
<organism evidence="1 2">
    <name type="scientific">Steinernema glaseri</name>
    <dbReference type="NCBI Taxonomy" id="37863"/>
    <lineage>
        <taxon>Eukaryota</taxon>
        <taxon>Metazoa</taxon>
        <taxon>Ecdysozoa</taxon>
        <taxon>Nematoda</taxon>
        <taxon>Chromadorea</taxon>
        <taxon>Rhabditida</taxon>
        <taxon>Tylenchina</taxon>
        <taxon>Panagrolaimomorpha</taxon>
        <taxon>Strongyloidoidea</taxon>
        <taxon>Steinernematidae</taxon>
        <taxon>Steinernema</taxon>
    </lineage>
</organism>
<dbReference type="WBParaSite" id="L893_g2636.t1">
    <property type="protein sequence ID" value="L893_g2636.t1"/>
    <property type="gene ID" value="L893_g2636"/>
</dbReference>
<proteinExistence type="predicted"/>
<evidence type="ECO:0000313" key="1">
    <source>
        <dbReference type="Proteomes" id="UP000095287"/>
    </source>
</evidence>
<evidence type="ECO:0000313" key="2">
    <source>
        <dbReference type="WBParaSite" id="L893_g2636.t1"/>
    </source>
</evidence>
<protein>
    <submittedName>
        <fullName evidence="2">TonB-dependent receptor</fullName>
    </submittedName>
</protein>
<dbReference type="Proteomes" id="UP000095287">
    <property type="component" value="Unplaced"/>
</dbReference>
<accession>A0A1I7ZGP3</accession>